<dbReference type="FunFam" id="3.30.56.10:FF:000002">
    <property type="entry name" value="Phenylalanine--tRNA ligase beta subunit"/>
    <property type="match status" value="1"/>
</dbReference>
<dbReference type="InterPro" id="IPR005147">
    <property type="entry name" value="tRNA_synthase_B5-dom"/>
</dbReference>
<dbReference type="InterPro" id="IPR033714">
    <property type="entry name" value="tRNA_bind_bactPheRS"/>
</dbReference>
<dbReference type="InterPro" id="IPR005146">
    <property type="entry name" value="B3/B4_tRNA-bd"/>
</dbReference>
<dbReference type="FunFam" id="2.40.50.140:FF:000045">
    <property type="entry name" value="Phenylalanine--tRNA ligase beta subunit"/>
    <property type="match status" value="1"/>
</dbReference>
<keyword evidence="12 15" id="KW-0648">Protein biosynthesis</keyword>
<evidence type="ECO:0000256" key="13">
    <source>
        <dbReference type="ARBA" id="ARBA00023146"/>
    </source>
</evidence>
<evidence type="ECO:0000256" key="7">
    <source>
        <dbReference type="ARBA" id="ARBA00022723"/>
    </source>
</evidence>
<dbReference type="PROSITE" id="PS51483">
    <property type="entry name" value="B5"/>
    <property type="match status" value="1"/>
</dbReference>
<dbReference type="InterPro" id="IPR002547">
    <property type="entry name" value="tRNA-bd_dom"/>
</dbReference>
<evidence type="ECO:0000256" key="15">
    <source>
        <dbReference type="HAMAP-Rule" id="MF_00283"/>
    </source>
</evidence>
<evidence type="ECO:0000256" key="1">
    <source>
        <dbReference type="ARBA" id="ARBA00004496"/>
    </source>
</evidence>
<gene>
    <name evidence="15" type="primary">pheT</name>
    <name evidence="20" type="ORF">GA0061081_102170</name>
</gene>
<dbReference type="CDD" id="cd02796">
    <property type="entry name" value="tRNA_bind_bactPheRS"/>
    <property type="match status" value="1"/>
</dbReference>
<dbReference type="SUPFAM" id="SSF54991">
    <property type="entry name" value="Anticodon-binding domain of PheRS"/>
    <property type="match status" value="1"/>
</dbReference>
<dbReference type="PANTHER" id="PTHR10947">
    <property type="entry name" value="PHENYLALANYL-TRNA SYNTHETASE BETA CHAIN AND LEUCINE-RICH REPEAT-CONTAINING PROTEIN 47"/>
    <property type="match status" value="1"/>
</dbReference>
<dbReference type="FunFam" id="3.30.930.10:FF:000022">
    <property type="entry name" value="Phenylalanine--tRNA ligase beta subunit"/>
    <property type="match status" value="1"/>
</dbReference>
<dbReference type="STRING" id="1798182.GA0061081_102170"/>
<evidence type="ECO:0000256" key="8">
    <source>
        <dbReference type="ARBA" id="ARBA00022741"/>
    </source>
</evidence>
<evidence type="ECO:0000256" key="3">
    <source>
        <dbReference type="ARBA" id="ARBA00011209"/>
    </source>
</evidence>
<keyword evidence="7 15" id="KW-0479">Metal-binding</keyword>
<dbReference type="SMART" id="SM00873">
    <property type="entry name" value="B3_4"/>
    <property type="match status" value="1"/>
</dbReference>
<dbReference type="AlphaFoldDB" id="A0A1C3ZZK2"/>
<reference evidence="21" key="1">
    <citation type="submission" date="2016-08" db="EMBL/GenBank/DDBJ databases">
        <authorList>
            <person name="Varghese N."/>
            <person name="Submissions Spin"/>
        </authorList>
    </citation>
    <scope>NUCLEOTIDE SEQUENCE [LARGE SCALE GENOMIC DNA]</scope>
    <source>
        <strain evidence="21">R-53248</strain>
    </source>
</reference>
<dbReference type="Gene3D" id="3.30.70.380">
    <property type="entry name" value="Ferrodoxin-fold anticodon-binding domain"/>
    <property type="match status" value="1"/>
</dbReference>
<dbReference type="GO" id="GO:0000287">
    <property type="term" value="F:magnesium ion binding"/>
    <property type="evidence" value="ECO:0007669"/>
    <property type="project" value="UniProtKB-UniRule"/>
</dbReference>
<dbReference type="RefSeq" id="WP_091346889.1">
    <property type="nucleotide sequence ID" value="NZ_FMAQ01000002.1"/>
</dbReference>
<feature type="binding site" evidence="15">
    <location>
        <position position="464"/>
    </location>
    <ligand>
        <name>Mg(2+)</name>
        <dbReference type="ChEBI" id="CHEBI:18420"/>
        <note>shared with alpha subunit</note>
    </ligand>
</feature>
<dbReference type="SUPFAM" id="SSF55681">
    <property type="entry name" value="Class II aaRS and biotin synthetases"/>
    <property type="match status" value="1"/>
</dbReference>
<evidence type="ECO:0000256" key="10">
    <source>
        <dbReference type="ARBA" id="ARBA00022842"/>
    </source>
</evidence>
<evidence type="ECO:0000259" key="19">
    <source>
        <dbReference type="PROSITE" id="PS51483"/>
    </source>
</evidence>
<keyword evidence="10 15" id="KW-0460">Magnesium</keyword>
<evidence type="ECO:0000256" key="6">
    <source>
        <dbReference type="ARBA" id="ARBA00022598"/>
    </source>
</evidence>
<keyword evidence="21" id="KW-1185">Reference proteome</keyword>
<dbReference type="OrthoDB" id="9805455at2"/>
<evidence type="ECO:0000256" key="5">
    <source>
        <dbReference type="ARBA" id="ARBA00022555"/>
    </source>
</evidence>
<sequence>MKFSESWLREWINPEISSSTLAEQLTMAGLEVDNIEKVAGDFSGVVVGKIVECMQHPNADKLRITKVDIGKAEPLNIVCGAPNCRQGLTVACATVGAVLPGDFKIKAAKLRGEPSEGMLCSYSELGISDEHNGIIELPDDAPLGMDIRNYLKLNDVIIDISVTPNRADCFGIVGIARDISAVNNVVMKELKVDSVPATITDTLPVQVDEPKAAPRYLGRIIKNINVNATTPLWMKEKLRRGGIRSIDAVVDITNYLLLELGHPMHAFDLAQIENGIVVRYAKENEKLVLLNGNEVKLNDKTLVIADHKKILALAGIMGGEKSGVTKSTKNVFLESAFFNPLTITGRAREYGLHTDASHRYERGVDPLLQFTAMERASQLLIDICGGEVGPIIDITHQNELPTQATIELHRNKIDRLIGYEIETKKISDILIRLGCEVEYNNNVWIVKSPSWRFDLHIEEDLVEEVVRIYGYNNIPNANLKIESVMKPKPESQISLRRIKDLLVDKGYQEAVTYSFVNPKIQQILHPEQAEIKLPNPISSEMSVMRLSLWSGLLDAVLYNQNRQQTRIRLFETGLRFIPDENCEFGVRQELTLSGVVSGSLYEEHWQLPKKDVDFYDLKGDLETIFSLLGNTEQVQFKRANLSALHPGQSAAIYLNEEPIGYFGVLHPEIEKKLSLNSKTLVFEINLAKISQKRVPVAHDLSKYPSNKRDIAIIVSKTTPAADIISECIKAGGEQLIKVNLFDVYTGENIKEDQKSLAISLILQDKSRTLEEEDITNIVSKCIIALQNRFKALLRE</sequence>
<dbReference type="Proteomes" id="UP000199670">
    <property type="component" value="Unassembled WGS sequence"/>
</dbReference>
<dbReference type="InterPro" id="IPR041616">
    <property type="entry name" value="PheRS_beta_core"/>
</dbReference>
<evidence type="ECO:0000256" key="11">
    <source>
        <dbReference type="ARBA" id="ARBA00022884"/>
    </source>
</evidence>
<feature type="binding site" evidence="15">
    <location>
        <position position="454"/>
    </location>
    <ligand>
        <name>Mg(2+)</name>
        <dbReference type="ChEBI" id="CHEBI:18420"/>
        <note>shared with alpha subunit</note>
    </ligand>
</feature>
<feature type="binding site" evidence="15">
    <location>
        <position position="463"/>
    </location>
    <ligand>
        <name>Mg(2+)</name>
        <dbReference type="ChEBI" id="CHEBI:18420"/>
        <note>shared with alpha subunit</note>
    </ligand>
</feature>
<dbReference type="InterPro" id="IPR045060">
    <property type="entry name" value="Phe-tRNA-ligase_IIc_bsu"/>
</dbReference>
<comment type="subcellular location">
    <subcellularLocation>
        <location evidence="1 15">Cytoplasm</location>
    </subcellularLocation>
</comment>
<dbReference type="InterPro" id="IPR012340">
    <property type="entry name" value="NA-bd_OB-fold"/>
</dbReference>
<dbReference type="Pfam" id="PF03147">
    <property type="entry name" value="FDX-ACB"/>
    <property type="match status" value="1"/>
</dbReference>
<dbReference type="Gene3D" id="2.40.50.140">
    <property type="entry name" value="Nucleic acid-binding proteins"/>
    <property type="match status" value="1"/>
</dbReference>
<dbReference type="Pfam" id="PF03483">
    <property type="entry name" value="B3_4"/>
    <property type="match status" value="1"/>
</dbReference>
<dbReference type="SMART" id="SM00874">
    <property type="entry name" value="B5"/>
    <property type="match status" value="1"/>
</dbReference>
<dbReference type="InterPro" id="IPR009061">
    <property type="entry name" value="DNA-bd_dom_put_sf"/>
</dbReference>
<evidence type="ECO:0000256" key="9">
    <source>
        <dbReference type="ARBA" id="ARBA00022840"/>
    </source>
</evidence>
<keyword evidence="11 16" id="KW-0694">RNA-binding</keyword>
<dbReference type="InterPro" id="IPR020825">
    <property type="entry name" value="Phe-tRNA_synthase-like_B3/B4"/>
</dbReference>
<dbReference type="Pfam" id="PF17759">
    <property type="entry name" value="tRNA_synthFbeta"/>
    <property type="match status" value="1"/>
</dbReference>
<keyword evidence="9 15" id="KW-0067">ATP-binding</keyword>
<feature type="domain" description="TRNA-binding" evidence="17">
    <location>
        <begin position="39"/>
        <end position="148"/>
    </location>
</feature>
<dbReference type="GO" id="GO:0000049">
    <property type="term" value="F:tRNA binding"/>
    <property type="evidence" value="ECO:0007669"/>
    <property type="project" value="UniProtKB-UniRule"/>
</dbReference>
<dbReference type="FunFam" id="3.50.40.10:FF:000001">
    <property type="entry name" value="Phenylalanine--tRNA ligase beta subunit"/>
    <property type="match status" value="1"/>
</dbReference>
<dbReference type="SUPFAM" id="SSF46955">
    <property type="entry name" value="Putative DNA-binding domain"/>
    <property type="match status" value="1"/>
</dbReference>
<feature type="domain" description="FDX-ACB" evidence="18">
    <location>
        <begin position="701"/>
        <end position="794"/>
    </location>
</feature>
<evidence type="ECO:0000259" key="17">
    <source>
        <dbReference type="PROSITE" id="PS50886"/>
    </source>
</evidence>
<dbReference type="PANTHER" id="PTHR10947:SF0">
    <property type="entry name" value="PHENYLALANINE--TRNA LIGASE BETA SUBUNIT"/>
    <property type="match status" value="1"/>
</dbReference>
<evidence type="ECO:0000313" key="20">
    <source>
        <dbReference type="EMBL" id="SCB87741.1"/>
    </source>
</evidence>
<dbReference type="NCBIfam" id="TIGR00472">
    <property type="entry name" value="pheT_bact"/>
    <property type="match status" value="1"/>
</dbReference>
<comment type="similarity">
    <text evidence="2 15">Belongs to the phenylalanyl-tRNA synthetase beta subunit family. Type 1 subfamily.</text>
</comment>
<name>A0A1C3ZZK2_9GAMM</name>
<accession>A0A1C3ZZK2</accession>
<keyword evidence="5 16" id="KW-0820">tRNA-binding</keyword>
<dbReference type="Gene3D" id="3.30.930.10">
    <property type="entry name" value="Bira Bifunctional Protein, Domain 2"/>
    <property type="match status" value="1"/>
</dbReference>
<dbReference type="HAMAP" id="MF_00283">
    <property type="entry name" value="Phe_tRNA_synth_beta1"/>
    <property type="match status" value="1"/>
</dbReference>
<evidence type="ECO:0000256" key="2">
    <source>
        <dbReference type="ARBA" id="ARBA00008653"/>
    </source>
</evidence>
<dbReference type="Gene3D" id="3.50.40.10">
    <property type="entry name" value="Phenylalanyl-trna Synthetase, Chain B, domain 3"/>
    <property type="match status" value="1"/>
</dbReference>
<comment type="catalytic activity">
    <reaction evidence="14 15">
        <text>tRNA(Phe) + L-phenylalanine + ATP = L-phenylalanyl-tRNA(Phe) + AMP + diphosphate + H(+)</text>
        <dbReference type="Rhea" id="RHEA:19413"/>
        <dbReference type="Rhea" id="RHEA-COMP:9668"/>
        <dbReference type="Rhea" id="RHEA-COMP:9699"/>
        <dbReference type="ChEBI" id="CHEBI:15378"/>
        <dbReference type="ChEBI" id="CHEBI:30616"/>
        <dbReference type="ChEBI" id="CHEBI:33019"/>
        <dbReference type="ChEBI" id="CHEBI:58095"/>
        <dbReference type="ChEBI" id="CHEBI:78442"/>
        <dbReference type="ChEBI" id="CHEBI:78531"/>
        <dbReference type="ChEBI" id="CHEBI:456215"/>
        <dbReference type="EC" id="6.1.1.20"/>
    </reaction>
</comment>
<keyword evidence="6 15" id="KW-0436">Ligase</keyword>
<comment type="cofactor">
    <cofactor evidence="15">
        <name>Mg(2+)</name>
        <dbReference type="ChEBI" id="CHEBI:18420"/>
    </cofactor>
    <text evidence="15">Binds 2 magnesium ions per tetramer.</text>
</comment>
<evidence type="ECO:0000256" key="16">
    <source>
        <dbReference type="PROSITE-ProRule" id="PRU00209"/>
    </source>
</evidence>
<organism evidence="20 21">
    <name type="scientific">Gilliamella bombicola</name>
    <dbReference type="NCBI Taxonomy" id="1798182"/>
    <lineage>
        <taxon>Bacteria</taxon>
        <taxon>Pseudomonadati</taxon>
        <taxon>Pseudomonadota</taxon>
        <taxon>Gammaproteobacteria</taxon>
        <taxon>Orbales</taxon>
        <taxon>Orbaceae</taxon>
        <taxon>Gilliamella</taxon>
    </lineage>
</organism>
<proteinExistence type="inferred from homology"/>
<evidence type="ECO:0000259" key="18">
    <source>
        <dbReference type="PROSITE" id="PS51447"/>
    </source>
</evidence>
<dbReference type="InterPro" id="IPR045864">
    <property type="entry name" value="aa-tRNA-synth_II/BPL/LPL"/>
</dbReference>
<dbReference type="EMBL" id="FMAQ01000002">
    <property type="protein sequence ID" value="SCB87741.1"/>
    <property type="molecule type" value="Genomic_DNA"/>
</dbReference>
<protein>
    <recommendedName>
        <fullName evidence="15">Phenylalanine--tRNA ligase beta subunit</fullName>
        <ecNumber evidence="15">6.1.1.20</ecNumber>
    </recommendedName>
    <alternativeName>
        <fullName evidence="15">Phenylalanyl-tRNA synthetase beta subunit</fullName>
        <shortName evidence="15">PheRS</shortName>
    </alternativeName>
</protein>
<dbReference type="EC" id="6.1.1.20" evidence="15"/>
<comment type="subunit">
    <text evidence="3 15">Tetramer of two alpha and two beta subunits.</text>
</comment>
<dbReference type="PROSITE" id="PS51447">
    <property type="entry name" value="FDX_ACB"/>
    <property type="match status" value="1"/>
</dbReference>
<dbReference type="Gene3D" id="3.30.56.10">
    <property type="match status" value="2"/>
</dbReference>
<dbReference type="PROSITE" id="PS50886">
    <property type="entry name" value="TRBD"/>
    <property type="match status" value="1"/>
</dbReference>
<keyword evidence="8 15" id="KW-0547">Nucleotide-binding</keyword>
<dbReference type="Pfam" id="PF01588">
    <property type="entry name" value="tRNA_bind"/>
    <property type="match status" value="1"/>
</dbReference>
<evidence type="ECO:0000256" key="4">
    <source>
        <dbReference type="ARBA" id="ARBA00022490"/>
    </source>
</evidence>
<dbReference type="CDD" id="cd00769">
    <property type="entry name" value="PheRS_beta_core"/>
    <property type="match status" value="1"/>
</dbReference>
<dbReference type="InterPro" id="IPR036690">
    <property type="entry name" value="Fdx_antiC-bd_sf"/>
</dbReference>
<feature type="domain" description="B5" evidence="19">
    <location>
        <begin position="401"/>
        <end position="476"/>
    </location>
</feature>
<dbReference type="SMART" id="SM00896">
    <property type="entry name" value="FDX-ACB"/>
    <property type="match status" value="1"/>
</dbReference>
<keyword evidence="4 15" id="KW-0963">Cytoplasm</keyword>
<dbReference type="InterPro" id="IPR004532">
    <property type="entry name" value="Phe-tRNA-ligase_IIc_bsu_bact"/>
</dbReference>
<evidence type="ECO:0000256" key="12">
    <source>
        <dbReference type="ARBA" id="ARBA00022917"/>
    </source>
</evidence>
<dbReference type="SUPFAM" id="SSF56037">
    <property type="entry name" value="PheT/TilS domain"/>
    <property type="match status" value="1"/>
</dbReference>
<dbReference type="NCBIfam" id="NF045760">
    <property type="entry name" value="YtpR"/>
    <property type="match status" value="1"/>
</dbReference>
<dbReference type="GO" id="GO:0005524">
    <property type="term" value="F:ATP binding"/>
    <property type="evidence" value="ECO:0007669"/>
    <property type="project" value="UniProtKB-UniRule"/>
</dbReference>
<feature type="binding site" evidence="15">
    <location>
        <position position="460"/>
    </location>
    <ligand>
        <name>Mg(2+)</name>
        <dbReference type="ChEBI" id="CHEBI:18420"/>
        <note>shared with alpha subunit</note>
    </ligand>
</feature>
<dbReference type="FunFam" id="3.30.70.380:FF:000001">
    <property type="entry name" value="Phenylalanine--tRNA ligase beta subunit"/>
    <property type="match status" value="1"/>
</dbReference>
<dbReference type="GO" id="GO:0006432">
    <property type="term" value="P:phenylalanyl-tRNA aminoacylation"/>
    <property type="evidence" value="ECO:0007669"/>
    <property type="project" value="UniProtKB-UniRule"/>
</dbReference>
<keyword evidence="13 15" id="KW-0030">Aminoacyl-tRNA synthetase</keyword>
<evidence type="ECO:0000256" key="14">
    <source>
        <dbReference type="ARBA" id="ARBA00049255"/>
    </source>
</evidence>
<dbReference type="InterPro" id="IPR005121">
    <property type="entry name" value="Fdx_antiC-bd"/>
</dbReference>
<dbReference type="Pfam" id="PF03484">
    <property type="entry name" value="B5"/>
    <property type="match status" value="1"/>
</dbReference>
<dbReference type="SUPFAM" id="SSF50249">
    <property type="entry name" value="Nucleic acid-binding proteins"/>
    <property type="match status" value="1"/>
</dbReference>
<evidence type="ECO:0000313" key="21">
    <source>
        <dbReference type="Proteomes" id="UP000199670"/>
    </source>
</evidence>
<dbReference type="GO" id="GO:0009328">
    <property type="term" value="C:phenylalanine-tRNA ligase complex"/>
    <property type="evidence" value="ECO:0007669"/>
    <property type="project" value="TreeGrafter"/>
</dbReference>
<dbReference type="GO" id="GO:0004826">
    <property type="term" value="F:phenylalanine-tRNA ligase activity"/>
    <property type="evidence" value="ECO:0007669"/>
    <property type="project" value="UniProtKB-UniRule"/>
</dbReference>